<name>A0A1G5AZX7_9FIRM</name>
<dbReference type="EMBL" id="FMUR01000004">
    <property type="protein sequence ID" value="SCX83404.1"/>
    <property type="molecule type" value="Genomic_DNA"/>
</dbReference>
<comment type="similarity">
    <text evidence="1 3">Belongs to the MinE family.</text>
</comment>
<dbReference type="SUPFAM" id="SSF55229">
    <property type="entry name" value="Cell division protein MinE topological specificity domain"/>
    <property type="match status" value="1"/>
</dbReference>
<dbReference type="RefSeq" id="WP_074461252.1">
    <property type="nucleotide sequence ID" value="NZ_FMUR01000004.1"/>
</dbReference>
<dbReference type="GO" id="GO:0032955">
    <property type="term" value="P:regulation of division septum assembly"/>
    <property type="evidence" value="ECO:0007669"/>
    <property type="project" value="InterPro"/>
</dbReference>
<dbReference type="Pfam" id="PF03776">
    <property type="entry name" value="MinE"/>
    <property type="match status" value="1"/>
</dbReference>
<evidence type="ECO:0000256" key="3">
    <source>
        <dbReference type="HAMAP-Rule" id="MF_00262"/>
    </source>
</evidence>
<sequence length="93" mass="10314">MKITDFFKKKSSSDIAKDRLKLVLVSDRASCSPELMQKIRSDIIEVLSKYAEIDMDGIDINITSLDAEDNGGKSAPALYANIPIKNMNHNSKP</sequence>
<organism evidence="4 5">
    <name type="scientific">Butyrivibrio hungatei</name>
    <dbReference type="NCBI Taxonomy" id="185008"/>
    <lineage>
        <taxon>Bacteria</taxon>
        <taxon>Bacillati</taxon>
        <taxon>Bacillota</taxon>
        <taxon>Clostridia</taxon>
        <taxon>Lachnospirales</taxon>
        <taxon>Lachnospiraceae</taxon>
        <taxon>Butyrivibrio</taxon>
    </lineage>
</organism>
<dbReference type="InterPro" id="IPR005527">
    <property type="entry name" value="MinE"/>
</dbReference>
<evidence type="ECO:0000256" key="1">
    <source>
        <dbReference type="ARBA" id="ARBA00008168"/>
    </source>
</evidence>
<keyword evidence="3 4" id="KW-0132">Cell division</keyword>
<dbReference type="OrthoDB" id="9796578at2"/>
<dbReference type="STRING" id="185008.bhn_I1403"/>
<dbReference type="HAMAP" id="MF_00262">
    <property type="entry name" value="MinE"/>
    <property type="match status" value="1"/>
</dbReference>
<reference evidence="5" key="1">
    <citation type="submission" date="2016-10" db="EMBL/GenBank/DDBJ databases">
        <authorList>
            <person name="Varghese N."/>
            <person name="Submissions S."/>
        </authorList>
    </citation>
    <scope>NUCLEOTIDE SEQUENCE [LARGE SCALE GENOMIC DNA]</scope>
    <source>
        <strain evidence="5">XBD2006</strain>
    </source>
</reference>
<comment type="function">
    <text evidence="2 3">Prevents the cell division inhibition by proteins MinC and MinD at internal division sites while permitting inhibition at polar sites. This ensures cell division at the proper site by restricting the formation of a division septum at the midpoint of the long axis of the cell.</text>
</comment>
<evidence type="ECO:0000313" key="5">
    <source>
        <dbReference type="Proteomes" id="UP000183047"/>
    </source>
</evidence>
<dbReference type="Gene3D" id="3.30.1070.10">
    <property type="entry name" value="Cell division topological specificity factor MinE"/>
    <property type="match status" value="1"/>
</dbReference>
<proteinExistence type="inferred from homology"/>
<dbReference type="InterPro" id="IPR036707">
    <property type="entry name" value="MinE_sf"/>
</dbReference>
<gene>
    <name evidence="3" type="primary">minE</name>
    <name evidence="4" type="ORF">SAMN02910451_00456</name>
</gene>
<evidence type="ECO:0000256" key="2">
    <source>
        <dbReference type="ARBA" id="ARBA00025265"/>
    </source>
</evidence>
<dbReference type="AlphaFoldDB" id="A0A1G5AZX7"/>
<keyword evidence="5" id="KW-1185">Reference proteome</keyword>
<dbReference type="GO" id="GO:0051301">
    <property type="term" value="P:cell division"/>
    <property type="evidence" value="ECO:0007669"/>
    <property type="project" value="UniProtKB-KW"/>
</dbReference>
<evidence type="ECO:0000313" key="4">
    <source>
        <dbReference type="EMBL" id="SCX83404.1"/>
    </source>
</evidence>
<accession>A0A1G5AZX7</accession>
<dbReference type="NCBIfam" id="TIGR01215">
    <property type="entry name" value="minE"/>
    <property type="match status" value="1"/>
</dbReference>
<dbReference type="Proteomes" id="UP000183047">
    <property type="component" value="Unassembled WGS sequence"/>
</dbReference>
<protein>
    <recommendedName>
        <fullName evidence="3">Cell division topological specificity factor</fullName>
    </recommendedName>
</protein>
<keyword evidence="3" id="KW-0131">Cell cycle</keyword>